<keyword evidence="12" id="KW-0175">Coiled coil</keyword>
<feature type="compositionally biased region" description="Polar residues" evidence="13">
    <location>
        <begin position="9"/>
        <end position="19"/>
    </location>
</feature>
<sequence>MEITEESKSPSSNKTSQQPKKPFTLKRWNLISTWAWDVECDTCAICRVHLMEACLRCQSESKAQECVVIWGECNHCFHLCCMSLWVKQNNRCPLCQAEWNPEKIFSQFLCVWSSFGIVSVTCFGALLFCFDFLFSKFGFSFLVPLSFPSWHYCVASATISSLLDSMEQQATIRWRGSQIVHYVDPTVETRCLNEIMRLRIEMMERENNLREALRAEFRAAIQQNKTDLQAQIRQSNTELRENKTDFQTQILQNNTEIRASRIMHRAPQIITGPSNYTNNAALVIMVIAFMWNVFFACFLTTYIK</sequence>
<keyword evidence="6" id="KW-0479">Metal-binding</keyword>
<dbReference type="GO" id="GO:0008270">
    <property type="term" value="F:zinc ion binding"/>
    <property type="evidence" value="ECO:0007669"/>
    <property type="project" value="UniProtKB-KW"/>
</dbReference>
<keyword evidence="16" id="KW-1185">Reference proteome</keyword>
<keyword evidence="10" id="KW-0539">Nucleus</keyword>
<evidence type="ECO:0000313" key="17">
    <source>
        <dbReference type="WBParaSite" id="Minc3s00081g03885"/>
    </source>
</evidence>
<keyword evidence="7 11" id="KW-0863">Zinc-finger</keyword>
<evidence type="ECO:0000256" key="11">
    <source>
        <dbReference type="PROSITE-ProRule" id="PRU00175"/>
    </source>
</evidence>
<dbReference type="Proteomes" id="UP000887563">
    <property type="component" value="Unplaced"/>
</dbReference>
<dbReference type="InterPro" id="IPR001841">
    <property type="entry name" value="Znf_RING"/>
</dbReference>
<reference evidence="17" key="1">
    <citation type="submission" date="2022-11" db="UniProtKB">
        <authorList>
            <consortium name="WormBaseParasite"/>
        </authorList>
    </citation>
    <scope>IDENTIFICATION</scope>
</reference>
<protein>
    <submittedName>
        <fullName evidence="17">RING-type domain-containing protein</fullName>
    </submittedName>
</protein>
<feature type="domain" description="RING-type" evidence="15">
    <location>
        <begin position="54"/>
        <end position="96"/>
    </location>
</feature>
<proteinExistence type="inferred from homology"/>
<feature type="transmembrane region" description="Helical" evidence="14">
    <location>
        <begin position="109"/>
        <end position="134"/>
    </location>
</feature>
<evidence type="ECO:0000256" key="10">
    <source>
        <dbReference type="ARBA" id="ARBA00023242"/>
    </source>
</evidence>
<keyword evidence="14" id="KW-0472">Membrane</keyword>
<evidence type="ECO:0000256" key="9">
    <source>
        <dbReference type="ARBA" id="ARBA00022833"/>
    </source>
</evidence>
<comment type="pathway">
    <text evidence="3">Protein modification; protein ubiquitination.</text>
</comment>
<keyword evidence="14" id="KW-0812">Transmembrane</keyword>
<dbReference type="Gene3D" id="3.30.40.10">
    <property type="entry name" value="Zinc/RING finger domain, C3HC4 (zinc finger)"/>
    <property type="match status" value="1"/>
</dbReference>
<comment type="subcellular location">
    <subcellularLocation>
        <location evidence="2">Cytoplasm</location>
    </subcellularLocation>
    <subcellularLocation>
        <location evidence="1">Nucleus</location>
    </subcellularLocation>
</comment>
<dbReference type="InterPro" id="IPR051031">
    <property type="entry name" value="RING-box_E3_Ubiquitin_Ligase"/>
</dbReference>
<evidence type="ECO:0000256" key="4">
    <source>
        <dbReference type="ARBA" id="ARBA00009273"/>
    </source>
</evidence>
<dbReference type="AlphaFoldDB" id="A0A914KT36"/>
<evidence type="ECO:0000256" key="3">
    <source>
        <dbReference type="ARBA" id="ARBA00004906"/>
    </source>
</evidence>
<evidence type="ECO:0000259" key="15">
    <source>
        <dbReference type="PROSITE" id="PS50089"/>
    </source>
</evidence>
<organism evidence="16 17">
    <name type="scientific">Meloidogyne incognita</name>
    <name type="common">Southern root-knot nematode worm</name>
    <name type="synonym">Oxyuris incognita</name>
    <dbReference type="NCBI Taxonomy" id="6306"/>
    <lineage>
        <taxon>Eukaryota</taxon>
        <taxon>Metazoa</taxon>
        <taxon>Ecdysozoa</taxon>
        <taxon>Nematoda</taxon>
        <taxon>Chromadorea</taxon>
        <taxon>Rhabditida</taxon>
        <taxon>Tylenchina</taxon>
        <taxon>Tylenchomorpha</taxon>
        <taxon>Tylenchoidea</taxon>
        <taxon>Meloidogynidae</taxon>
        <taxon>Meloidogyninae</taxon>
        <taxon>Meloidogyne</taxon>
        <taxon>Meloidogyne incognita group</taxon>
    </lineage>
</organism>
<evidence type="ECO:0000256" key="6">
    <source>
        <dbReference type="ARBA" id="ARBA00022723"/>
    </source>
</evidence>
<dbReference type="GO" id="GO:0005737">
    <property type="term" value="C:cytoplasm"/>
    <property type="evidence" value="ECO:0007669"/>
    <property type="project" value="UniProtKB-SubCell"/>
</dbReference>
<accession>A0A914KT36</accession>
<comment type="similarity">
    <text evidence="4">Belongs to the RING-box family.</text>
</comment>
<dbReference type="WBParaSite" id="Minc3s00081g03885">
    <property type="protein sequence ID" value="Minc3s00081g03885"/>
    <property type="gene ID" value="Minc3s00081g03885"/>
</dbReference>
<dbReference type="CDD" id="cd16466">
    <property type="entry name" value="RING-H2_RBX2"/>
    <property type="match status" value="1"/>
</dbReference>
<dbReference type="GO" id="GO:0031461">
    <property type="term" value="C:cullin-RING ubiquitin ligase complex"/>
    <property type="evidence" value="ECO:0007669"/>
    <property type="project" value="UniProtKB-ARBA"/>
</dbReference>
<evidence type="ECO:0000256" key="2">
    <source>
        <dbReference type="ARBA" id="ARBA00004496"/>
    </source>
</evidence>
<keyword evidence="5" id="KW-0963">Cytoplasm</keyword>
<feature type="region of interest" description="Disordered" evidence="13">
    <location>
        <begin position="1"/>
        <end position="20"/>
    </location>
</feature>
<dbReference type="GO" id="GO:0005634">
    <property type="term" value="C:nucleus"/>
    <property type="evidence" value="ECO:0007669"/>
    <property type="project" value="UniProtKB-SubCell"/>
</dbReference>
<dbReference type="PROSITE" id="PS50089">
    <property type="entry name" value="ZF_RING_2"/>
    <property type="match status" value="1"/>
</dbReference>
<evidence type="ECO:0000256" key="7">
    <source>
        <dbReference type="ARBA" id="ARBA00022771"/>
    </source>
</evidence>
<evidence type="ECO:0000256" key="8">
    <source>
        <dbReference type="ARBA" id="ARBA00022786"/>
    </source>
</evidence>
<name>A0A914KT36_MELIC</name>
<keyword evidence="14" id="KW-1133">Transmembrane helix</keyword>
<dbReference type="Pfam" id="PF12678">
    <property type="entry name" value="zf-rbx1"/>
    <property type="match status" value="1"/>
</dbReference>
<feature type="coiled-coil region" evidence="12">
    <location>
        <begin position="195"/>
        <end position="238"/>
    </location>
</feature>
<keyword evidence="9" id="KW-0862">Zinc</keyword>
<dbReference type="SUPFAM" id="SSF57850">
    <property type="entry name" value="RING/U-box"/>
    <property type="match status" value="1"/>
</dbReference>
<evidence type="ECO:0000256" key="14">
    <source>
        <dbReference type="SAM" id="Phobius"/>
    </source>
</evidence>
<keyword evidence="8" id="KW-0833">Ubl conjugation pathway</keyword>
<dbReference type="InterPro" id="IPR013083">
    <property type="entry name" value="Znf_RING/FYVE/PHD"/>
</dbReference>
<evidence type="ECO:0000256" key="5">
    <source>
        <dbReference type="ARBA" id="ARBA00022490"/>
    </source>
</evidence>
<dbReference type="PANTHER" id="PTHR11210">
    <property type="entry name" value="RING BOX"/>
    <property type="match status" value="1"/>
</dbReference>
<evidence type="ECO:0000256" key="12">
    <source>
        <dbReference type="SAM" id="Coils"/>
    </source>
</evidence>
<dbReference type="InterPro" id="IPR024766">
    <property type="entry name" value="Znf_RING_H2"/>
</dbReference>
<evidence type="ECO:0000313" key="16">
    <source>
        <dbReference type="Proteomes" id="UP000887563"/>
    </source>
</evidence>
<feature type="transmembrane region" description="Helical" evidence="14">
    <location>
        <begin position="280"/>
        <end position="303"/>
    </location>
</feature>
<evidence type="ECO:0000256" key="1">
    <source>
        <dbReference type="ARBA" id="ARBA00004123"/>
    </source>
</evidence>
<evidence type="ECO:0000256" key="13">
    <source>
        <dbReference type="SAM" id="MobiDB-lite"/>
    </source>
</evidence>